<dbReference type="GeneID" id="63854652"/>
<reference evidence="2" key="1">
    <citation type="submission" date="2020-01" db="EMBL/GenBank/DDBJ databases">
        <authorList>
            <consortium name="DOE Joint Genome Institute"/>
            <person name="Haridas S."/>
            <person name="Albert R."/>
            <person name="Binder M."/>
            <person name="Bloem J."/>
            <person name="Labutti K."/>
            <person name="Salamov A."/>
            <person name="Andreopoulos B."/>
            <person name="Baker S.E."/>
            <person name="Barry K."/>
            <person name="Bills G."/>
            <person name="Bluhm B.H."/>
            <person name="Cannon C."/>
            <person name="Castanera R."/>
            <person name="Culley D.E."/>
            <person name="Daum C."/>
            <person name="Ezra D."/>
            <person name="Gonzalez J.B."/>
            <person name="Henrissat B."/>
            <person name="Kuo A."/>
            <person name="Liang C."/>
            <person name="Lipzen A."/>
            <person name="Lutzoni F."/>
            <person name="Magnuson J."/>
            <person name="Mondo S."/>
            <person name="Nolan M."/>
            <person name="Ohm R."/>
            <person name="Pangilinan J."/>
            <person name="Park H.-J."/>
            <person name="Ramirez L."/>
            <person name="Alfaro M."/>
            <person name="Sun H."/>
            <person name="Tritt A."/>
            <person name="Yoshinaga Y."/>
            <person name="Zwiers L.-H."/>
            <person name="Turgeon B.G."/>
            <person name="Goodwin S.B."/>
            <person name="Spatafora J.W."/>
            <person name="Crous P.W."/>
            <person name="Grigoriev I.V."/>
        </authorList>
    </citation>
    <scope>NUCLEOTIDE SEQUENCE</scope>
    <source>
        <strain evidence="2">CBS 394.84</strain>
    </source>
</reference>
<dbReference type="PANTHER" id="PTHR33112:SF10">
    <property type="entry name" value="TOL"/>
    <property type="match status" value="1"/>
</dbReference>
<dbReference type="EMBL" id="ML976620">
    <property type="protein sequence ID" value="KAF1840077.1"/>
    <property type="molecule type" value="Genomic_DNA"/>
</dbReference>
<proteinExistence type="predicted"/>
<dbReference type="PANTHER" id="PTHR33112">
    <property type="entry name" value="DOMAIN PROTEIN, PUTATIVE-RELATED"/>
    <property type="match status" value="1"/>
</dbReference>
<dbReference type="Pfam" id="PF06985">
    <property type="entry name" value="HET"/>
    <property type="match status" value="1"/>
</dbReference>
<sequence length="586" mass="66918">MPYGLASRYLDFQIIPFTLAGKITQRTHLEYQVNIKDTSDPGLRLLRQRSTDTLFEQAVTFLRSKLNECLATHAECHHIEPLKESKYPTRLLNLKSPYRSRVFLEDTSEETKGHYFTLSHCWGGLQPVTLTRGSEQTLRGGINIRDLPKTFREAIYVCRKLDIPYLWIDSLCIFQDDLTDWHAEAASMRQVYASAVCNIAAAGAKDASVGLRFQHDSMVSDSFEISAPKQFWLPGQKQAPIEYLVCSRSSFSRDIENGPLNFRAWVLQERVLSRRTMHFTASGVYWECLSNIANVMYPERLPDWIYREEEIQTIKLLLLQGNDTNNSHVTQAWKNKVYDAWNQLCYMYSRMGMSVESDKLVAIHGIAQKLSQINGDKLVCGLWEQRLLPQLLWCSVQIPNLATSFPLHWRAPSWSWASNNNIFLHAAHLSCGYGQAKAIVEKIEVDAYVSGQLKDASLTLRGKVVEAKLDLQTEVKNSVRSVTTAHLHCGDDAMKVCAPFFDLTADDSDSMTFHEQVLCIGVYEDRCGRNAEEDFHPTWELGVLILRQCHLDPPKYQRIGIFLLSGEDLAFYTSHESQEERSITII</sequence>
<comment type="caution">
    <text evidence="2">The sequence shown here is derived from an EMBL/GenBank/DDBJ whole genome shotgun (WGS) entry which is preliminary data.</text>
</comment>
<organism evidence="2 3">
    <name type="scientific">Cucurbitaria berberidis CBS 394.84</name>
    <dbReference type="NCBI Taxonomy" id="1168544"/>
    <lineage>
        <taxon>Eukaryota</taxon>
        <taxon>Fungi</taxon>
        <taxon>Dikarya</taxon>
        <taxon>Ascomycota</taxon>
        <taxon>Pezizomycotina</taxon>
        <taxon>Dothideomycetes</taxon>
        <taxon>Pleosporomycetidae</taxon>
        <taxon>Pleosporales</taxon>
        <taxon>Pleosporineae</taxon>
        <taxon>Cucurbitariaceae</taxon>
        <taxon>Cucurbitaria</taxon>
    </lineage>
</organism>
<feature type="domain" description="Heterokaryon incompatibility" evidence="1">
    <location>
        <begin position="115"/>
        <end position="269"/>
    </location>
</feature>
<name>A0A9P4G6S2_9PLEO</name>
<dbReference type="InterPro" id="IPR010730">
    <property type="entry name" value="HET"/>
</dbReference>
<evidence type="ECO:0000259" key="1">
    <source>
        <dbReference type="Pfam" id="PF06985"/>
    </source>
</evidence>
<dbReference type="OrthoDB" id="2958217at2759"/>
<accession>A0A9P4G6S2</accession>
<evidence type="ECO:0000313" key="2">
    <source>
        <dbReference type="EMBL" id="KAF1840077.1"/>
    </source>
</evidence>
<gene>
    <name evidence="2" type="ORF">K460DRAFT_410689</name>
</gene>
<dbReference type="Proteomes" id="UP000800039">
    <property type="component" value="Unassembled WGS sequence"/>
</dbReference>
<dbReference type="RefSeq" id="XP_040782640.1">
    <property type="nucleotide sequence ID" value="XM_040937402.1"/>
</dbReference>
<protein>
    <submittedName>
        <fullName evidence="2">HET-domain-containing protein</fullName>
    </submittedName>
</protein>
<evidence type="ECO:0000313" key="3">
    <source>
        <dbReference type="Proteomes" id="UP000800039"/>
    </source>
</evidence>
<keyword evidence="3" id="KW-1185">Reference proteome</keyword>
<dbReference type="AlphaFoldDB" id="A0A9P4G6S2"/>